<name>A0A453PRN8_AEGTS</name>
<keyword evidence="2" id="KW-1185">Reference proteome</keyword>
<proteinExistence type="predicted"/>
<evidence type="ECO:0000313" key="1">
    <source>
        <dbReference type="EnsemblPlants" id="AET6Gv20827300.1"/>
    </source>
</evidence>
<organism evidence="1 2">
    <name type="scientific">Aegilops tauschii subsp. strangulata</name>
    <name type="common">Goatgrass</name>
    <dbReference type="NCBI Taxonomy" id="200361"/>
    <lineage>
        <taxon>Eukaryota</taxon>
        <taxon>Viridiplantae</taxon>
        <taxon>Streptophyta</taxon>
        <taxon>Embryophyta</taxon>
        <taxon>Tracheophyta</taxon>
        <taxon>Spermatophyta</taxon>
        <taxon>Magnoliopsida</taxon>
        <taxon>Liliopsida</taxon>
        <taxon>Poales</taxon>
        <taxon>Poaceae</taxon>
        <taxon>BOP clade</taxon>
        <taxon>Pooideae</taxon>
        <taxon>Triticodae</taxon>
        <taxon>Triticeae</taxon>
        <taxon>Triticinae</taxon>
        <taxon>Aegilops</taxon>
    </lineage>
</organism>
<reference evidence="1" key="3">
    <citation type="journal article" date="2017" name="Nature">
        <title>Genome sequence of the progenitor of the wheat D genome Aegilops tauschii.</title>
        <authorList>
            <person name="Luo M.C."/>
            <person name="Gu Y.Q."/>
            <person name="Puiu D."/>
            <person name="Wang H."/>
            <person name="Twardziok S.O."/>
            <person name="Deal K.R."/>
            <person name="Huo N."/>
            <person name="Zhu T."/>
            <person name="Wang L."/>
            <person name="Wang Y."/>
            <person name="McGuire P.E."/>
            <person name="Liu S."/>
            <person name="Long H."/>
            <person name="Ramasamy R.K."/>
            <person name="Rodriguez J.C."/>
            <person name="Van S.L."/>
            <person name="Yuan L."/>
            <person name="Wang Z."/>
            <person name="Xia Z."/>
            <person name="Xiao L."/>
            <person name="Anderson O.D."/>
            <person name="Ouyang S."/>
            <person name="Liang Y."/>
            <person name="Zimin A.V."/>
            <person name="Pertea G."/>
            <person name="Qi P."/>
            <person name="Bennetzen J.L."/>
            <person name="Dai X."/>
            <person name="Dawson M.W."/>
            <person name="Muller H.G."/>
            <person name="Kugler K."/>
            <person name="Rivarola-Duarte L."/>
            <person name="Spannagl M."/>
            <person name="Mayer K.F.X."/>
            <person name="Lu F.H."/>
            <person name="Bevan M.W."/>
            <person name="Leroy P."/>
            <person name="Li P."/>
            <person name="You F.M."/>
            <person name="Sun Q."/>
            <person name="Liu Z."/>
            <person name="Lyons E."/>
            <person name="Wicker T."/>
            <person name="Salzberg S.L."/>
            <person name="Devos K.M."/>
            <person name="Dvorak J."/>
        </authorList>
    </citation>
    <scope>NUCLEOTIDE SEQUENCE [LARGE SCALE GENOMIC DNA]</scope>
    <source>
        <strain evidence="1">cv. AL8/78</strain>
    </source>
</reference>
<evidence type="ECO:0000313" key="2">
    <source>
        <dbReference type="Proteomes" id="UP000015105"/>
    </source>
</evidence>
<dbReference type="Gramene" id="AET6Gv20827300.1">
    <property type="protein sequence ID" value="AET6Gv20827300.1"/>
    <property type="gene ID" value="AET6Gv20827300"/>
</dbReference>
<reference evidence="1" key="5">
    <citation type="journal article" date="2021" name="G3 (Bethesda)">
        <title>Aegilops tauschii genome assembly Aet v5.0 features greater sequence contiguity and improved annotation.</title>
        <authorList>
            <person name="Wang L."/>
            <person name="Zhu T."/>
            <person name="Rodriguez J.C."/>
            <person name="Deal K.R."/>
            <person name="Dubcovsky J."/>
            <person name="McGuire P.E."/>
            <person name="Lux T."/>
            <person name="Spannagl M."/>
            <person name="Mayer K.F.X."/>
            <person name="Baldrich P."/>
            <person name="Meyers B.C."/>
            <person name="Huo N."/>
            <person name="Gu Y.Q."/>
            <person name="Zhou H."/>
            <person name="Devos K.M."/>
            <person name="Bennetzen J.L."/>
            <person name="Unver T."/>
            <person name="Budak H."/>
            <person name="Gulick P.J."/>
            <person name="Galiba G."/>
            <person name="Kalapos B."/>
            <person name="Nelson D.R."/>
            <person name="Li P."/>
            <person name="You F.M."/>
            <person name="Luo M.C."/>
            <person name="Dvorak J."/>
        </authorList>
    </citation>
    <scope>NUCLEOTIDE SEQUENCE [LARGE SCALE GENOMIC DNA]</scope>
    <source>
        <strain evidence="1">cv. AL8/78</strain>
    </source>
</reference>
<dbReference type="STRING" id="200361.A0A453PRN8"/>
<reference evidence="1" key="4">
    <citation type="submission" date="2019-03" db="UniProtKB">
        <authorList>
            <consortium name="EnsemblPlants"/>
        </authorList>
    </citation>
    <scope>IDENTIFICATION</scope>
</reference>
<sequence length="81" mass="9230">RNCKRKCYLSYQETEPNRVTSPQSERLVEEETGIKLNLESTVDLTALLDPATGWRMLPSPGGYDEEIGMFLYRGARGRGDY</sequence>
<reference evidence="2" key="2">
    <citation type="journal article" date="2017" name="Nat. Plants">
        <title>The Aegilops tauschii genome reveals multiple impacts of transposons.</title>
        <authorList>
            <person name="Zhao G."/>
            <person name="Zou C."/>
            <person name="Li K."/>
            <person name="Wang K."/>
            <person name="Li T."/>
            <person name="Gao L."/>
            <person name="Zhang X."/>
            <person name="Wang H."/>
            <person name="Yang Z."/>
            <person name="Liu X."/>
            <person name="Jiang W."/>
            <person name="Mao L."/>
            <person name="Kong X."/>
            <person name="Jiao Y."/>
            <person name="Jia J."/>
        </authorList>
    </citation>
    <scope>NUCLEOTIDE SEQUENCE [LARGE SCALE GENOMIC DNA]</scope>
    <source>
        <strain evidence="2">cv. AL8/78</strain>
    </source>
</reference>
<dbReference type="AlphaFoldDB" id="A0A453PRN8"/>
<accession>A0A453PRN8</accession>
<reference evidence="2" key="1">
    <citation type="journal article" date="2014" name="Science">
        <title>Ancient hybridizations among the ancestral genomes of bread wheat.</title>
        <authorList>
            <consortium name="International Wheat Genome Sequencing Consortium,"/>
            <person name="Marcussen T."/>
            <person name="Sandve S.R."/>
            <person name="Heier L."/>
            <person name="Spannagl M."/>
            <person name="Pfeifer M."/>
            <person name="Jakobsen K.S."/>
            <person name="Wulff B.B."/>
            <person name="Steuernagel B."/>
            <person name="Mayer K.F."/>
            <person name="Olsen O.A."/>
        </authorList>
    </citation>
    <scope>NUCLEOTIDE SEQUENCE [LARGE SCALE GENOMIC DNA]</scope>
    <source>
        <strain evidence="2">cv. AL8/78</strain>
    </source>
</reference>
<dbReference type="EnsemblPlants" id="AET6Gv20827300.1">
    <property type="protein sequence ID" value="AET6Gv20827300.1"/>
    <property type="gene ID" value="AET6Gv20827300"/>
</dbReference>
<protein>
    <submittedName>
        <fullName evidence="1">Uncharacterized protein</fullName>
    </submittedName>
</protein>
<dbReference type="Proteomes" id="UP000015105">
    <property type="component" value="Chromosome 6D"/>
</dbReference>